<evidence type="ECO:0000313" key="2">
    <source>
        <dbReference type="EMBL" id="SQD92998.1"/>
    </source>
</evidence>
<name>A0A2X3KWN0_9BACT</name>
<protein>
    <submittedName>
        <fullName evidence="2">Uncharacterized protein</fullName>
    </submittedName>
</protein>
<evidence type="ECO:0000256" key="1">
    <source>
        <dbReference type="SAM" id="MobiDB-lite"/>
    </source>
</evidence>
<proteinExistence type="predicted"/>
<dbReference type="Proteomes" id="UP000249818">
    <property type="component" value="Chromosome BARAN1"/>
</dbReference>
<accession>A0A2X3KWN0</accession>
<dbReference type="EMBL" id="LS483254">
    <property type="protein sequence ID" value="SQD92998.1"/>
    <property type="molecule type" value="Genomic_DNA"/>
</dbReference>
<gene>
    <name evidence="2" type="ORF">BARAN1_0974</name>
</gene>
<evidence type="ECO:0000313" key="3">
    <source>
        <dbReference type="Proteomes" id="UP000249818"/>
    </source>
</evidence>
<organism evidence="2 3">
    <name type="scientific">Candidatus Bipolaricaulis anaerobius</name>
    <dbReference type="NCBI Taxonomy" id="2026885"/>
    <lineage>
        <taxon>Bacteria</taxon>
        <taxon>Candidatus Bipolaricaulota</taxon>
        <taxon>Candidatus Bipolaricaulia</taxon>
        <taxon>Candidatus Bipolaricaulales</taxon>
        <taxon>Candidatus Bipolaricaulaceae</taxon>
        <taxon>Candidatus Bipolaricaulis</taxon>
    </lineage>
</organism>
<dbReference type="AlphaFoldDB" id="A0A2X3KWN0"/>
<sequence length="43" mass="5069">MDIMQDSRLQRLANPCLFNKNKSKNQSKKSSNLPLRNNRRLPL</sequence>
<keyword evidence="3" id="KW-1185">Reference proteome</keyword>
<reference evidence="3" key="1">
    <citation type="submission" date="2018-05" db="EMBL/GenBank/DDBJ databases">
        <authorList>
            <person name="Hao L."/>
        </authorList>
    </citation>
    <scope>NUCLEOTIDE SEQUENCE [LARGE SCALE GENOMIC DNA]</scope>
</reference>
<dbReference type="KEGG" id="bana:BARAN1_0974"/>
<feature type="region of interest" description="Disordered" evidence="1">
    <location>
        <begin position="1"/>
        <end position="43"/>
    </location>
</feature>